<dbReference type="PROSITE" id="PS00027">
    <property type="entry name" value="HOMEOBOX_1"/>
    <property type="match status" value="1"/>
</dbReference>
<feature type="DNA-binding region" description="Homeobox" evidence="5">
    <location>
        <begin position="157"/>
        <end position="216"/>
    </location>
</feature>
<dbReference type="InterPro" id="IPR000047">
    <property type="entry name" value="HTH_motif"/>
</dbReference>
<dbReference type="PANTHER" id="PTHR24327">
    <property type="entry name" value="HOMEOBOX PROTEIN"/>
    <property type="match status" value="1"/>
</dbReference>
<evidence type="ECO:0000256" key="5">
    <source>
        <dbReference type="PROSITE-ProRule" id="PRU00108"/>
    </source>
</evidence>
<dbReference type="AlphaFoldDB" id="A0A8R1I6X4"/>
<feature type="region of interest" description="Disordered" evidence="7">
    <location>
        <begin position="213"/>
        <end position="250"/>
    </location>
</feature>
<keyword evidence="3 5" id="KW-0371">Homeobox</keyword>
<dbReference type="SMART" id="SM00389">
    <property type="entry name" value="HOX"/>
    <property type="match status" value="1"/>
</dbReference>
<evidence type="ECO:0000256" key="1">
    <source>
        <dbReference type="ARBA" id="ARBA00004123"/>
    </source>
</evidence>
<dbReference type="InterPro" id="IPR050460">
    <property type="entry name" value="Distal-less_Homeobox_TF"/>
</dbReference>
<dbReference type="Pfam" id="PF00046">
    <property type="entry name" value="Homeodomain"/>
    <property type="match status" value="1"/>
</dbReference>
<dbReference type="SUPFAM" id="SSF46689">
    <property type="entry name" value="Homeodomain-like"/>
    <property type="match status" value="1"/>
</dbReference>
<accession>A0A8R1I6X4</accession>
<dbReference type="GO" id="GO:0000978">
    <property type="term" value="F:RNA polymerase II cis-regulatory region sequence-specific DNA binding"/>
    <property type="evidence" value="ECO:0007669"/>
    <property type="project" value="TreeGrafter"/>
</dbReference>
<dbReference type="Proteomes" id="UP000005237">
    <property type="component" value="Unassembled WGS sequence"/>
</dbReference>
<evidence type="ECO:0000256" key="7">
    <source>
        <dbReference type="SAM" id="MobiDB-lite"/>
    </source>
</evidence>
<name>A0A8R1I6X4_CAEJA</name>
<feature type="domain" description="Homeobox" evidence="8">
    <location>
        <begin position="155"/>
        <end position="215"/>
    </location>
</feature>
<dbReference type="EnsemblMetazoa" id="CJA22683.1">
    <property type="protein sequence ID" value="CJA22683.1"/>
    <property type="gene ID" value="WBGene00178255"/>
</dbReference>
<organism evidence="9 10">
    <name type="scientific">Caenorhabditis japonica</name>
    <dbReference type="NCBI Taxonomy" id="281687"/>
    <lineage>
        <taxon>Eukaryota</taxon>
        <taxon>Metazoa</taxon>
        <taxon>Ecdysozoa</taxon>
        <taxon>Nematoda</taxon>
        <taxon>Chromadorea</taxon>
        <taxon>Rhabditida</taxon>
        <taxon>Rhabditina</taxon>
        <taxon>Rhabditomorpha</taxon>
        <taxon>Rhabditoidea</taxon>
        <taxon>Rhabditidae</taxon>
        <taxon>Peloderinae</taxon>
        <taxon>Caenorhabditis</taxon>
    </lineage>
</organism>
<dbReference type="InterPro" id="IPR009057">
    <property type="entry name" value="Homeodomain-like_sf"/>
</dbReference>
<evidence type="ECO:0000256" key="3">
    <source>
        <dbReference type="ARBA" id="ARBA00023155"/>
    </source>
</evidence>
<feature type="compositionally biased region" description="Low complexity" evidence="7">
    <location>
        <begin position="35"/>
        <end position="47"/>
    </location>
</feature>
<sequence length="250" mass="28363">MIPLNYGQPQSQFTTTMLNNPTSNEAAHSHGYYPSSSASLAMSDSPGPRQPEQPQPQPQPQYQQSQPVLQLNPEQYMMMAAFEEQHRMYMSYLHFAHATGYPNPNYSQHEHMVPPSYMLPYASTATDQALCDVPPVYAHPAYPHMAQTNPSQYYPKLKEGRKPFSRQQLKAMTERFGESEHIKKEDREVLAAEIGLTQLQIKVWFQNRRHKKRMEAKGAAKASTTSSMTGGAKTVKTEESLEEDADQTHD</sequence>
<evidence type="ECO:0000313" key="9">
    <source>
        <dbReference type="EnsemblMetazoa" id="CJA22683.1"/>
    </source>
</evidence>
<evidence type="ECO:0000256" key="6">
    <source>
        <dbReference type="RuleBase" id="RU000682"/>
    </source>
</evidence>
<dbReference type="GO" id="GO:0005634">
    <property type="term" value="C:nucleus"/>
    <property type="evidence" value="ECO:0007669"/>
    <property type="project" value="UniProtKB-SubCell"/>
</dbReference>
<keyword evidence="4 5" id="KW-0539">Nucleus</keyword>
<proteinExistence type="predicted"/>
<keyword evidence="2 5" id="KW-0238">DNA-binding</keyword>
<feature type="compositionally biased region" description="Acidic residues" evidence="7">
    <location>
        <begin position="240"/>
        <end position="250"/>
    </location>
</feature>
<dbReference type="CDD" id="cd00086">
    <property type="entry name" value="homeodomain"/>
    <property type="match status" value="1"/>
</dbReference>
<dbReference type="GO" id="GO:0000981">
    <property type="term" value="F:DNA-binding transcription factor activity, RNA polymerase II-specific"/>
    <property type="evidence" value="ECO:0007669"/>
    <property type="project" value="InterPro"/>
</dbReference>
<evidence type="ECO:0000256" key="2">
    <source>
        <dbReference type="ARBA" id="ARBA00023125"/>
    </source>
</evidence>
<dbReference type="PANTHER" id="PTHR24327:SF84">
    <property type="entry name" value="HOMEOBOX PROTEIN CEH-51"/>
    <property type="match status" value="1"/>
</dbReference>
<reference evidence="9" key="2">
    <citation type="submission" date="2022-06" db="UniProtKB">
        <authorList>
            <consortium name="EnsemblMetazoa"/>
        </authorList>
    </citation>
    <scope>IDENTIFICATION</scope>
    <source>
        <strain evidence="9">DF5081</strain>
    </source>
</reference>
<protein>
    <submittedName>
        <fullName evidence="9">Homeobox domain-containing protein</fullName>
    </submittedName>
</protein>
<keyword evidence="10" id="KW-1185">Reference proteome</keyword>
<feature type="compositionally biased region" description="Low complexity" evidence="7">
    <location>
        <begin position="217"/>
        <end position="234"/>
    </location>
</feature>
<comment type="subcellular location">
    <subcellularLocation>
        <location evidence="1 5 6">Nucleus</location>
    </subcellularLocation>
</comment>
<evidence type="ECO:0000256" key="4">
    <source>
        <dbReference type="ARBA" id="ARBA00023242"/>
    </source>
</evidence>
<evidence type="ECO:0000259" key="8">
    <source>
        <dbReference type="PROSITE" id="PS50071"/>
    </source>
</evidence>
<evidence type="ECO:0000313" key="10">
    <source>
        <dbReference type="Proteomes" id="UP000005237"/>
    </source>
</evidence>
<reference evidence="10" key="1">
    <citation type="submission" date="2010-08" db="EMBL/GenBank/DDBJ databases">
        <authorList>
            <consortium name="Caenorhabditis japonica Sequencing Consortium"/>
            <person name="Wilson R.K."/>
        </authorList>
    </citation>
    <scope>NUCLEOTIDE SEQUENCE [LARGE SCALE GENOMIC DNA]</scope>
    <source>
        <strain evidence="10">DF5081</strain>
    </source>
</reference>
<dbReference type="PROSITE" id="PS50071">
    <property type="entry name" value="HOMEOBOX_2"/>
    <property type="match status" value="1"/>
</dbReference>
<dbReference type="Gene3D" id="1.10.10.60">
    <property type="entry name" value="Homeodomain-like"/>
    <property type="match status" value="1"/>
</dbReference>
<dbReference type="InterPro" id="IPR017970">
    <property type="entry name" value="Homeobox_CS"/>
</dbReference>
<dbReference type="PRINTS" id="PR00031">
    <property type="entry name" value="HTHREPRESSR"/>
</dbReference>
<feature type="compositionally biased region" description="Pro residues" evidence="7">
    <location>
        <begin position="48"/>
        <end position="59"/>
    </location>
</feature>
<feature type="region of interest" description="Disordered" evidence="7">
    <location>
        <begin position="1"/>
        <end position="65"/>
    </location>
</feature>
<dbReference type="InterPro" id="IPR001356">
    <property type="entry name" value="HD"/>
</dbReference>
<feature type="compositionally biased region" description="Polar residues" evidence="7">
    <location>
        <begin position="7"/>
        <end position="26"/>
    </location>
</feature>